<comment type="caution">
    <text evidence="6">The sequence shown here is derived from an EMBL/GenBank/DDBJ whole genome shotgun (WGS) entry which is preliminary data.</text>
</comment>
<dbReference type="EMBL" id="CAJRGZ010000015">
    <property type="protein sequence ID" value="CAG5150658.1"/>
    <property type="molecule type" value="Genomic_DNA"/>
</dbReference>
<dbReference type="Proteomes" id="UP000676310">
    <property type="component" value="Unassembled WGS sequence"/>
</dbReference>
<dbReference type="Gene3D" id="1.10.10.60">
    <property type="entry name" value="Homeodomain-like"/>
    <property type="match status" value="1"/>
</dbReference>
<feature type="domain" description="KN homeodomain" evidence="5">
    <location>
        <begin position="201"/>
        <end position="240"/>
    </location>
</feature>
<dbReference type="OrthoDB" id="10056939at2759"/>
<proteinExistence type="predicted"/>
<evidence type="ECO:0000313" key="6">
    <source>
        <dbReference type="EMBL" id="CAG5150658.1"/>
    </source>
</evidence>
<dbReference type="PROSITE" id="PS51257">
    <property type="entry name" value="PROKAR_LIPOPROTEIN"/>
    <property type="match status" value="1"/>
</dbReference>
<keyword evidence="2" id="KW-0371">Homeobox</keyword>
<dbReference type="AlphaFoldDB" id="A0A8J2HVV1"/>
<organism evidence="6 7">
    <name type="scientific">Alternaria atra</name>
    <dbReference type="NCBI Taxonomy" id="119953"/>
    <lineage>
        <taxon>Eukaryota</taxon>
        <taxon>Fungi</taxon>
        <taxon>Dikarya</taxon>
        <taxon>Ascomycota</taxon>
        <taxon>Pezizomycotina</taxon>
        <taxon>Dothideomycetes</taxon>
        <taxon>Pleosporomycetidae</taxon>
        <taxon>Pleosporales</taxon>
        <taxon>Pleosporineae</taxon>
        <taxon>Pleosporaceae</taxon>
        <taxon>Alternaria</taxon>
        <taxon>Alternaria sect. Ulocladioides</taxon>
    </lineage>
</organism>
<evidence type="ECO:0000256" key="2">
    <source>
        <dbReference type="ARBA" id="ARBA00023155"/>
    </source>
</evidence>
<sequence length="482" mass="54272">MNTNRATPQARHPTSPLGPSDGPSALPLSCSCDWTTTTKDSTTLYHHTCDQALLKLSDNFRCQQHDSAPWLWTHTEHYPTYTDESGSSAALADPSVPELSELPWFHESIQAIRPGHVALSELELTPASLDYEDLNPIVDWCDTVNSFTHLQPTSPLGSSVTTNDSSHHSLREQSPILHPCGTSKKPKSSVLPQPMDPVRRWLHDHPHDRYPTAEEKTELAAAARISSLQLSRRLTNLRKRDRDTLDRLCNELNAGVDVSGAAAPQHHDPLGTVDTPGRKGKRRYSSRYSLPASEGAIVHPLQTPHDGGRDNVRQYHCTVCMRKPFKNQYSWKRHEAGVHGFGTTRWVCLLGNDALRPGMKCIFCSDTVNHVDHFDQHNIQVCLAKHETARAFDRKDLLKQHVQHVHLSSANDYTKRGFEPPDEWSETEDKFSSNPDGLWCGFCKFSFGTTAVRMDHVAQHFRDGFQISTWVQRMNHPNNMVA</sequence>
<feature type="region of interest" description="Disordered" evidence="4">
    <location>
        <begin position="261"/>
        <end position="283"/>
    </location>
</feature>
<evidence type="ECO:0000256" key="4">
    <source>
        <dbReference type="SAM" id="MobiDB-lite"/>
    </source>
</evidence>
<accession>A0A8J2HVV1</accession>
<keyword evidence="3" id="KW-0539">Nucleus</keyword>
<feature type="compositionally biased region" description="Polar residues" evidence="4">
    <location>
        <begin position="151"/>
        <end position="164"/>
    </location>
</feature>
<feature type="region of interest" description="Disordered" evidence="4">
    <location>
        <begin position="151"/>
        <end position="214"/>
    </location>
</feature>
<dbReference type="InterPro" id="IPR008422">
    <property type="entry name" value="KN_HD"/>
</dbReference>
<reference evidence="6" key="1">
    <citation type="submission" date="2021-05" db="EMBL/GenBank/DDBJ databases">
        <authorList>
            <person name="Stam R."/>
        </authorList>
    </citation>
    <scope>NUCLEOTIDE SEQUENCE</scope>
    <source>
        <strain evidence="6">CS162</strain>
    </source>
</reference>
<evidence type="ECO:0000256" key="1">
    <source>
        <dbReference type="ARBA" id="ARBA00023125"/>
    </source>
</evidence>
<evidence type="ECO:0000256" key="3">
    <source>
        <dbReference type="ARBA" id="ARBA00023242"/>
    </source>
</evidence>
<keyword evidence="1" id="KW-0238">DNA-binding</keyword>
<dbReference type="Pfam" id="PF05920">
    <property type="entry name" value="Homeobox_KN"/>
    <property type="match status" value="1"/>
</dbReference>
<keyword evidence="7" id="KW-1185">Reference proteome</keyword>
<protein>
    <recommendedName>
        <fullName evidence="5">KN homeodomain domain-containing protein</fullName>
    </recommendedName>
</protein>
<dbReference type="RefSeq" id="XP_043166274.1">
    <property type="nucleotide sequence ID" value="XM_043310339.1"/>
</dbReference>
<dbReference type="GeneID" id="67014211"/>
<feature type="compositionally biased region" description="Basic and acidic residues" evidence="4">
    <location>
        <begin position="197"/>
        <end position="214"/>
    </location>
</feature>
<gene>
    <name evidence="6" type="ORF">ALTATR162_LOCUS2733</name>
</gene>
<evidence type="ECO:0000313" key="7">
    <source>
        <dbReference type="Proteomes" id="UP000676310"/>
    </source>
</evidence>
<feature type="region of interest" description="Disordered" evidence="4">
    <location>
        <begin position="1"/>
        <end position="22"/>
    </location>
</feature>
<evidence type="ECO:0000259" key="5">
    <source>
        <dbReference type="Pfam" id="PF05920"/>
    </source>
</evidence>
<dbReference type="GO" id="GO:0006355">
    <property type="term" value="P:regulation of DNA-templated transcription"/>
    <property type="evidence" value="ECO:0007669"/>
    <property type="project" value="InterPro"/>
</dbReference>
<name>A0A8J2HVV1_9PLEO</name>
<dbReference type="GO" id="GO:0003677">
    <property type="term" value="F:DNA binding"/>
    <property type="evidence" value="ECO:0007669"/>
    <property type="project" value="UniProtKB-KW"/>
</dbReference>